<dbReference type="AlphaFoldDB" id="A0A1H4JR44"/>
<keyword evidence="2" id="KW-1185">Reference proteome</keyword>
<reference evidence="1 2" key="1">
    <citation type="submission" date="2016-10" db="EMBL/GenBank/DDBJ databases">
        <authorList>
            <person name="de Groot N.N."/>
        </authorList>
    </citation>
    <scope>NUCLEOTIDE SEQUENCE [LARGE SCALE GENOMIC DNA]</scope>
    <source>
        <strain evidence="1 2">DSM 21799</strain>
    </source>
</reference>
<dbReference type="RefSeq" id="WP_091180129.1">
    <property type="nucleotide sequence ID" value="NZ_FNRY01000001.1"/>
</dbReference>
<dbReference type="OrthoDB" id="5125313at2"/>
<sequence length="89" mass="9718">MADKIGTRRIEHKDREFEIVPTGPTAWSVTEVLTGVVYGHLVLINMKGEEGSPVYGAVLPDHATPFIDGTDWEDIVRALANQVDSGIDV</sequence>
<dbReference type="EMBL" id="FNRY01000001">
    <property type="protein sequence ID" value="SEB48072.1"/>
    <property type="molecule type" value="Genomic_DNA"/>
</dbReference>
<protein>
    <submittedName>
        <fullName evidence="1">Uncharacterized protein</fullName>
    </submittedName>
</protein>
<evidence type="ECO:0000313" key="1">
    <source>
        <dbReference type="EMBL" id="SEB48072.1"/>
    </source>
</evidence>
<gene>
    <name evidence="1" type="ORF">SAMN04489806_0796</name>
</gene>
<organism evidence="1 2">
    <name type="scientific">Paramicrobacterium humi</name>
    <dbReference type="NCBI Taxonomy" id="640635"/>
    <lineage>
        <taxon>Bacteria</taxon>
        <taxon>Bacillati</taxon>
        <taxon>Actinomycetota</taxon>
        <taxon>Actinomycetes</taxon>
        <taxon>Micrococcales</taxon>
        <taxon>Microbacteriaceae</taxon>
        <taxon>Paramicrobacterium</taxon>
    </lineage>
</organism>
<evidence type="ECO:0000313" key="2">
    <source>
        <dbReference type="Proteomes" id="UP000199183"/>
    </source>
</evidence>
<name>A0A1H4JR44_9MICO</name>
<accession>A0A1H4JR44</accession>
<proteinExistence type="predicted"/>
<dbReference type="Proteomes" id="UP000199183">
    <property type="component" value="Unassembled WGS sequence"/>
</dbReference>